<dbReference type="SUPFAM" id="SSF53474">
    <property type="entry name" value="alpha/beta-Hydrolases"/>
    <property type="match status" value="1"/>
</dbReference>
<keyword evidence="3" id="KW-1185">Reference proteome</keyword>
<dbReference type="Gene3D" id="3.40.50.1820">
    <property type="entry name" value="alpha/beta hydrolase"/>
    <property type="match status" value="1"/>
</dbReference>
<dbReference type="InterPro" id="IPR029058">
    <property type="entry name" value="AB_hydrolase_fold"/>
</dbReference>
<dbReference type="Pfam" id="PF12146">
    <property type="entry name" value="Hydrolase_4"/>
    <property type="match status" value="1"/>
</dbReference>
<evidence type="ECO:0000313" key="2">
    <source>
        <dbReference type="EMBL" id="QTN00276.1"/>
    </source>
</evidence>
<dbReference type="EMBL" id="CP046956">
    <property type="protein sequence ID" value="QTN00276.1"/>
    <property type="molecule type" value="Genomic_DNA"/>
</dbReference>
<name>A0ABX7VXE8_9BACI</name>
<dbReference type="Proteomes" id="UP000665043">
    <property type="component" value="Chromosome"/>
</dbReference>
<keyword evidence="2" id="KW-0378">Hydrolase</keyword>
<dbReference type="InterPro" id="IPR022742">
    <property type="entry name" value="Hydrolase_4"/>
</dbReference>
<proteinExistence type="predicted"/>
<feature type="domain" description="Serine aminopeptidase S33" evidence="1">
    <location>
        <begin position="26"/>
        <end position="291"/>
    </location>
</feature>
<dbReference type="GO" id="GO:0016787">
    <property type="term" value="F:hydrolase activity"/>
    <property type="evidence" value="ECO:0007669"/>
    <property type="project" value="UniProtKB-KW"/>
</dbReference>
<evidence type="ECO:0000259" key="1">
    <source>
        <dbReference type="Pfam" id="PF12146"/>
    </source>
</evidence>
<dbReference type="PANTHER" id="PTHR11614">
    <property type="entry name" value="PHOSPHOLIPASE-RELATED"/>
    <property type="match status" value="1"/>
</dbReference>
<sequence length="309" mass="35407">MEQKTYWLTTADQEEVFVRNWYEPNQSPRAIIQLAHGMAEHTARYQRFAEFLVEQNFAVYGNDHRGHGYTGKKQGTLGFLDENNGFDKTVDDLWSVTKTIKREHPEKPVFLLGHSMGSFLSRRYIQLHGDVLNGVILSGTGSHPGFMNNIGKGLAIAERNRKGVKVPSKLLNRLVFASYNRHIDNQVTEFDWLSRDQEQIRSYMEDPYAGFVPTAAFFFDLFTGFDLIDDPEGIDSIAKQLPMLFFSGSMDPVGAQTKGVFRAADTYYRHGITDITIRIYENGRHEMLNELNKEEVFADIVDWIHDVLP</sequence>
<dbReference type="InterPro" id="IPR051044">
    <property type="entry name" value="MAG_DAG_Lipase"/>
</dbReference>
<gene>
    <name evidence="2" type="ORF">ERJ70_13805</name>
</gene>
<dbReference type="RefSeq" id="WP_209365416.1">
    <property type="nucleotide sequence ID" value="NZ_CP046956.1"/>
</dbReference>
<evidence type="ECO:0000313" key="3">
    <source>
        <dbReference type="Proteomes" id="UP000665043"/>
    </source>
</evidence>
<accession>A0ABX7VXE8</accession>
<reference evidence="2 3" key="1">
    <citation type="submission" date="2019-12" db="EMBL/GenBank/DDBJ databases">
        <title>The whole genome sequencing of a strain isolated from a Mars analog, Dalangtan Playa.</title>
        <authorList>
            <person name="Huang T."/>
        </authorList>
    </citation>
    <scope>NUCLEOTIDE SEQUENCE [LARGE SCALE GENOMIC DNA]</scope>
    <source>
        <strain evidence="2 3">DP4-553-S</strain>
    </source>
</reference>
<protein>
    <submittedName>
        <fullName evidence="2">Alpha/beta fold hydrolase</fullName>
    </submittedName>
</protein>
<organism evidence="2 3">
    <name type="scientific">Sediminibacillus dalangtanensis</name>
    <dbReference type="NCBI Taxonomy" id="2729421"/>
    <lineage>
        <taxon>Bacteria</taxon>
        <taxon>Bacillati</taxon>
        <taxon>Bacillota</taxon>
        <taxon>Bacilli</taxon>
        <taxon>Bacillales</taxon>
        <taxon>Bacillaceae</taxon>
        <taxon>Sediminibacillus</taxon>
    </lineage>
</organism>